<dbReference type="GO" id="GO:0003677">
    <property type="term" value="F:DNA binding"/>
    <property type="evidence" value="ECO:0007669"/>
    <property type="project" value="TreeGrafter"/>
</dbReference>
<evidence type="ECO:0000259" key="6">
    <source>
        <dbReference type="Pfam" id="PF03015"/>
    </source>
</evidence>
<dbReference type="InterPro" id="IPR007725">
    <property type="entry name" value="TIMELESS_C"/>
</dbReference>
<reference evidence="11" key="1">
    <citation type="journal article" date="2014" name="Genome Biol.">
        <title>Genome analysis of a major urban malaria vector mosquito, Anopheles stephensi.</title>
        <authorList>
            <person name="Jiang X."/>
            <person name="Peery A."/>
            <person name="Hall A.B."/>
            <person name="Sharma A."/>
            <person name="Chen X.G."/>
            <person name="Waterhouse R.M."/>
            <person name="Komissarov A."/>
            <person name="Riehle M.M."/>
            <person name="Shouche Y."/>
            <person name="Sharakhova M.V."/>
            <person name="Lawson D."/>
            <person name="Pakpour N."/>
            <person name="Arensburger P."/>
            <person name="Davidson V.L."/>
            <person name="Eiglmeier K."/>
            <person name="Emrich S."/>
            <person name="George P."/>
            <person name="Kennedy R.C."/>
            <person name="Mane S.P."/>
            <person name="Maslen G."/>
            <person name="Oringanje C."/>
            <person name="Qi Y."/>
            <person name="Settlage R."/>
            <person name="Tojo M."/>
            <person name="Tubio J.M."/>
            <person name="Unger M.F."/>
            <person name="Wang B."/>
            <person name="Vernick K.D."/>
            <person name="Ribeiro J.M."/>
            <person name="James A.A."/>
            <person name="Michel K."/>
            <person name="Riehle M.A."/>
            <person name="Luckhart S."/>
            <person name="Sharakhov I.V."/>
            <person name="Tu Z."/>
        </authorList>
    </citation>
    <scope>NUCLEOTIDE SEQUENCE [LARGE SCALE GENOMIC DNA]</scope>
    <source>
        <strain evidence="11">Indian</strain>
    </source>
</reference>
<dbReference type="GO" id="GO:0000076">
    <property type="term" value="P:DNA replication checkpoint signaling"/>
    <property type="evidence" value="ECO:0007669"/>
    <property type="project" value="TreeGrafter"/>
</dbReference>
<dbReference type="VEuPathDB" id="VectorBase:ASTE008158"/>
<dbReference type="PANTHER" id="PTHR22940:SF4">
    <property type="entry name" value="PROTEIN TIMELESS HOMOLOG"/>
    <property type="match status" value="1"/>
</dbReference>
<feature type="compositionally biased region" description="Acidic residues" evidence="5">
    <location>
        <begin position="1162"/>
        <end position="1180"/>
    </location>
</feature>
<dbReference type="InterPro" id="IPR011990">
    <property type="entry name" value="TPR-like_helical_dom_sf"/>
</dbReference>
<feature type="region of interest" description="Disordered" evidence="5">
    <location>
        <begin position="1947"/>
        <end position="1977"/>
    </location>
</feature>
<dbReference type="SUPFAM" id="SSF48452">
    <property type="entry name" value="TPR-like"/>
    <property type="match status" value="1"/>
</dbReference>
<dbReference type="VEuPathDB" id="VectorBase:ASTEI20_033769"/>
<evidence type="ECO:0000259" key="9">
    <source>
        <dbReference type="Pfam" id="PF07993"/>
    </source>
</evidence>
<keyword evidence="11" id="KW-1185">Reference proteome</keyword>
<dbReference type="Pfam" id="PF04821">
    <property type="entry name" value="TIMELESS"/>
    <property type="match status" value="1"/>
</dbReference>
<organism evidence="10 11">
    <name type="scientific">Anopheles stephensi</name>
    <name type="common">Indo-Pakistan malaria mosquito</name>
    <dbReference type="NCBI Taxonomy" id="30069"/>
    <lineage>
        <taxon>Eukaryota</taxon>
        <taxon>Metazoa</taxon>
        <taxon>Ecdysozoa</taxon>
        <taxon>Arthropoda</taxon>
        <taxon>Hexapoda</taxon>
        <taxon>Insecta</taxon>
        <taxon>Pterygota</taxon>
        <taxon>Neoptera</taxon>
        <taxon>Endopterygota</taxon>
        <taxon>Diptera</taxon>
        <taxon>Nematocera</taxon>
        <taxon>Culicoidea</taxon>
        <taxon>Culicidae</taxon>
        <taxon>Anophelinae</taxon>
        <taxon>Anopheles</taxon>
    </lineage>
</organism>
<dbReference type="STRING" id="30069.A0A182YIW9"/>
<dbReference type="VEuPathDB" id="VectorBase:ASTEI08405"/>
<dbReference type="CDD" id="cd09071">
    <property type="entry name" value="FAR_C"/>
    <property type="match status" value="1"/>
</dbReference>
<evidence type="ECO:0000256" key="4">
    <source>
        <dbReference type="ARBA" id="ARBA00023306"/>
    </source>
</evidence>
<dbReference type="Pfam" id="PF03015">
    <property type="entry name" value="Sterile"/>
    <property type="match status" value="1"/>
</dbReference>
<keyword evidence="4" id="KW-0131">Cell cycle</keyword>
<protein>
    <submittedName>
        <fullName evidence="10">Fatty acyl-CoA reductase</fullName>
    </submittedName>
</protein>
<sequence>MSDTCGSKVIEFYQDSVVLITGASGFLGKVLLEKLLRCLDARKIYVLIRRKRDYSAQMRLEQILKSMLFDRVRNETKAAKALFDKIEAVEVNFERDDLGLEPALRDRLRHEVEVAFNLLASVNFNEALDQALETNVECTRRVLNLLSGARRIKSVIHVSTFYSNCNRTLIEEKIYDDIGFGGYDNIKSTFAKLQDDHKQFLSPVVLGTFPNSYTFSKKCAEVVVRDKFGHLPIGIFRPPIVTSSYREPVPGWVDNFNGPSGMVVPLSQGLYSAALLDPKKKPFIVPVDFCVNALLVCAYDVSKSSVTKSIPVYNYTDDCNLWTWDQVINGFFSGLGPIRKLVAKYFTGTITVNPVRYAICKRIMMFQAFCLDLIRTFTGKEKIMQRLFSKMVTLSEVLRFFCLNDWKMTNANIRRISDEMSPLEAEMFPLDIRKIDWTEYYRNFVPGVIKYAVQPRSPRSPSISERKLKESKQLRESKKLNSGLFYLLWSSVFIIALKIFKNLFNKVAYFADIDAVCSTLGWMDGDVYRMDPEAVQGLKHLIWILKQDKPSHECRRYIGGKRIVQTDLIPMVISNFDKPDVVDVLLRLLVNLSFPTLLLYNGNYPRDAVEQRKFIRLIEICEEYKEAFSLKSFWSVLGDRLEKILHTDWALRSEADGLIIERILALTRNVLQVPANVEREKRFDNDASQHDCLLWALHQAGILDILLYILGSPHENRFLIHTLEILSLAYREQSAIHLADATLQRTNIEKKTDELMLIKARQPPAAVAAARKKPTSMRHSWFRGTYTYNNLKSVSDSDAVCHQSLGKIMRMEFSAEKHRQKVSFRQAKETETLERKSIFSVRLFLREYCMEILRVYNNMVRQARRHLDQHGTSVSEYHDDSYLLWAIRFFLEFNRHCGFKIELVSESLSKDTFHWTITRMETYTENIVSDKTRKSIWARRLHLTVQTYRELLNNMYALAKTNDPNASELLSVLQNNIFYVVEYRETTIHLLTNFKESVHTRAFLRDVVEVAHLFFSMLQRFCKGTVRVQQRVKAKRKKTAKKPTRKEKSAEEQEDAEIRWLQEAPTVAALLENSELKQEELPTPFDAASSVPVDEQKGECVKRIHALLRDKQYEQAIKMLYAARSVWTMDDCFGSETASPDEDLLTLRDIFTANLSSGTDREDNDEGDIENESDDEEEEAERQVHSAEKDFKFEDFSKRLVDHRVVYACTTVLVDWEKIKTSCLKAAVTLLYRICVEHKMPSMLFQISLLRVFQGVLNAPEDDHARELRRLAIHTVRQLQQKVLSGAPDDGGLLFAELLFAKSTRIAGAIEMGYDEVFGEADRRTAASKKAWTEEQEAELHRLFMENQENPSSDQDVIDWLLENLIDQTRTRRGVMKKLKEMGLVFKAPTKRSNANQKQKGAWTAEEDAKLGALYEELRLDKNPLKSIAEGFEKKFTKPAIARRMVSLGLIADVSEIMATKRRNNERRGDSSDDAVSGHSSPENEDSEEEPASDRAGRGNVSGIQRLSEQDVKKHLKTLGSEMKEAVRWLITCFKDALDLYDDSDPSEDNDGGIPIVPIAPHQTAALEKREFKRLLRSLGVMSNGKQVWCGHYPRKAFLLINVLGIQHTQLQLNVSGGKMANKPKRLLEKYDLLLDNLDFEYLRQSNNAREVENILKVLRSGEEGHFPQLTAYAEERLKSLRPDSKLLRKEQPLATQHTMPEEQWQTISTRLNEWQSMMKAIEEDLRSMQDETDDPTVPRIRSIPAANPVVEEPPPVVSESKYIRYCDYEKWDKFDADTEMLKMDLDEERHREMVRINNRKNSEKPKIVELPPEVKLSQQERQVIARKLREKGNDSFRAKDYSEAVEEYDKSLALCPTAACYNNRAMAYVLRLEPTNNIALSSTANLRRQLTDLPPPNAVRMVIEEVSNAEAEIDFRDLVRPKKIVKDMVPEAISKLQKDTVSLLRRQAEKMKDRPMEERTLFPEPPQRRTPLIEEL</sequence>
<feature type="domain" description="Timeless C-terminal" evidence="8">
    <location>
        <begin position="1522"/>
        <end position="1583"/>
    </location>
</feature>
<dbReference type="VEuPathDB" id="VectorBase:ASTEI20_037579"/>
<feature type="compositionally biased region" description="Basic and acidic residues" evidence="5">
    <location>
        <begin position="1046"/>
        <end position="1056"/>
    </location>
</feature>
<evidence type="ECO:0000256" key="5">
    <source>
        <dbReference type="SAM" id="MobiDB-lite"/>
    </source>
</evidence>
<feature type="domain" description="Thioester reductase (TE)" evidence="9">
    <location>
        <begin position="20"/>
        <end position="293"/>
    </location>
</feature>
<evidence type="ECO:0000256" key="2">
    <source>
        <dbReference type="ARBA" id="ARBA00008174"/>
    </source>
</evidence>
<feature type="compositionally biased region" description="Basic and acidic residues" evidence="5">
    <location>
        <begin position="1947"/>
        <end position="1962"/>
    </location>
</feature>
<evidence type="ECO:0000259" key="8">
    <source>
        <dbReference type="Pfam" id="PF05029"/>
    </source>
</evidence>
<accession>A0A182YIW9</accession>
<dbReference type="Proteomes" id="UP000076408">
    <property type="component" value="Unassembled WGS sequence"/>
</dbReference>
<dbReference type="Pfam" id="PF07993">
    <property type="entry name" value="NAD_binding_4"/>
    <property type="match status" value="1"/>
</dbReference>
<dbReference type="InterPro" id="IPR036291">
    <property type="entry name" value="NAD(P)-bd_dom_sf"/>
</dbReference>
<dbReference type="EnsemblMetazoa" id="ASTEI08405-RA">
    <property type="protein sequence ID" value="ASTEI08405-PA"/>
    <property type="gene ID" value="ASTEI08405"/>
</dbReference>
<dbReference type="Pfam" id="PF26019">
    <property type="entry name" value="HTH_TIMELESS"/>
    <property type="match status" value="1"/>
</dbReference>
<dbReference type="InterPro" id="IPR006906">
    <property type="entry name" value="Timeless_N"/>
</dbReference>
<dbReference type="GO" id="GO:0006281">
    <property type="term" value="P:DNA repair"/>
    <property type="evidence" value="ECO:0007669"/>
    <property type="project" value="TreeGrafter"/>
</dbReference>
<dbReference type="InterPro" id="IPR044998">
    <property type="entry name" value="Timeless"/>
</dbReference>
<feature type="domain" description="Timeless N-terminal" evidence="7">
    <location>
        <begin position="527"/>
        <end position="787"/>
    </location>
</feature>
<keyword evidence="3" id="KW-0539">Nucleus</keyword>
<dbReference type="Gene3D" id="3.40.50.720">
    <property type="entry name" value="NAD(P)-binding Rossmann-like Domain"/>
    <property type="match status" value="1"/>
</dbReference>
<dbReference type="GO" id="GO:0043111">
    <property type="term" value="P:replication fork arrest"/>
    <property type="evidence" value="ECO:0007669"/>
    <property type="project" value="TreeGrafter"/>
</dbReference>
<feature type="region of interest" description="Disordered" evidence="5">
    <location>
        <begin position="1156"/>
        <end position="1186"/>
    </location>
</feature>
<comment type="subcellular location">
    <subcellularLocation>
        <location evidence="1">Nucleus</location>
    </subcellularLocation>
</comment>
<evidence type="ECO:0000313" key="11">
    <source>
        <dbReference type="Proteomes" id="UP000076408"/>
    </source>
</evidence>
<dbReference type="VEuPathDB" id="VectorBase:ASTE008156"/>
<comment type="similarity">
    <text evidence="2">Belongs to the timeless family.</text>
</comment>
<dbReference type="InterPro" id="IPR033640">
    <property type="entry name" value="FAR_C"/>
</dbReference>
<dbReference type="CDD" id="cd05236">
    <property type="entry name" value="FAR-N_SDR_e"/>
    <property type="match status" value="1"/>
</dbReference>
<evidence type="ECO:0000313" key="10">
    <source>
        <dbReference type="EnsemblMetazoa" id="ASTEI08405-PA"/>
    </source>
</evidence>
<proteinExistence type="inferred from homology"/>
<reference evidence="10" key="2">
    <citation type="submission" date="2020-05" db="UniProtKB">
        <authorList>
            <consortium name="EnsemblMetazoa"/>
        </authorList>
    </citation>
    <scope>IDENTIFICATION</scope>
    <source>
        <strain evidence="10">Indian</strain>
    </source>
</reference>
<dbReference type="PANTHER" id="PTHR22940">
    <property type="entry name" value="TIMEOUT/TIMELESS-2"/>
    <property type="match status" value="1"/>
</dbReference>
<dbReference type="VEuPathDB" id="VectorBase:ASTEI20_038740"/>
<feature type="region of interest" description="Disordered" evidence="5">
    <location>
        <begin position="1033"/>
        <end position="1056"/>
    </location>
</feature>
<dbReference type="GO" id="GO:0031298">
    <property type="term" value="C:replication fork protection complex"/>
    <property type="evidence" value="ECO:0007669"/>
    <property type="project" value="TreeGrafter"/>
</dbReference>
<dbReference type="Pfam" id="PF05029">
    <property type="entry name" value="TIMELESS_C"/>
    <property type="match status" value="1"/>
</dbReference>
<dbReference type="InterPro" id="IPR013120">
    <property type="entry name" value="FAR_NAD-bd"/>
</dbReference>
<evidence type="ECO:0000256" key="3">
    <source>
        <dbReference type="ARBA" id="ARBA00023242"/>
    </source>
</evidence>
<dbReference type="InterPro" id="IPR019734">
    <property type="entry name" value="TPR_rpt"/>
</dbReference>
<dbReference type="VEuPathDB" id="VectorBase:ASTE008157"/>
<dbReference type="PROSITE" id="PS50005">
    <property type="entry name" value="TPR"/>
    <property type="match status" value="1"/>
</dbReference>
<dbReference type="SUPFAM" id="SSF51735">
    <property type="entry name" value="NAD(P)-binding Rossmann-fold domains"/>
    <property type="match status" value="1"/>
</dbReference>
<dbReference type="GO" id="GO:0009649">
    <property type="term" value="P:entrainment of circadian clock"/>
    <property type="evidence" value="ECO:0007669"/>
    <property type="project" value="TreeGrafter"/>
</dbReference>
<evidence type="ECO:0000259" key="7">
    <source>
        <dbReference type="Pfam" id="PF04821"/>
    </source>
</evidence>
<name>A0A182YIW9_ANOST</name>
<feature type="domain" description="Fatty acyl-CoA reductase C-terminal" evidence="6">
    <location>
        <begin position="365"/>
        <end position="453"/>
    </location>
</feature>
<feature type="region of interest" description="Disordered" evidence="5">
    <location>
        <begin position="1462"/>
        <end position="1506"/>
    </location>
</feature>
<feature type="compositionally biased region" description="Basic residues" evidence="5">
    <location>
        <begin position="1033"/>
        <end position="1045"/>
    </location>
</feature>
<dbReference type="Gene3D" id="1.25.40.10">
    <property type="entry name" value="Tetratricopeptide repeat domain"/>
    <property type="match status" value="1"/>
</dbReference>
<dbReference type="GO" id="GO:0048511">
    <property type="term" value="P:rhythmic process"/>
    <property type="evidence" value="ECO:0007669"/>
    <property type="project" value="UniProtKB-KW"/>
</dbReference>
<evidence type="ECO:0000256" key="1">
    <source>
        <dbReference type="ARBA" id="ARBA00004123"/>
    </source>
</evidence>